<accession>A0ABR1TLG5</accession>
<dbReference type="Gene3D" id="2.30.60.10">
    <property type="entry name" value="Cyanovirin-N"/>
    <property type="match status" value="1"/>
</dbReference>
<organism evidence="1 2">
    <name type="scientific">Apiospora saccharicola</name>
    <dbReference type="NCBI Taxonomy" id="335842"/>
    <lineage>
        <taxon>Eukaryota</taxon>
        <taxon>Fungi</taxon>
        <taxon>Dikarya</taxon>
        <taxon>Ascomycota</taxon>
        <taxon>Pezizomycotina</taxon>
        <taxon>Sordariomycetes</taxon>
        <taxon>Xylariomycetidae</taxon>
        <taxon>Amphisphaeriales</taxon>
        <taxon>Apiosporaceae</taxon>
        <taxon>Apiospora</taxon>
    </lineage>
</organism>
<gene>
    <name evidence="1" type="ORF">PG996_015517</name>
</gene>
<name>A0ABR1TLG5_9PEZI</name>
<comment type="caution">
    <text evidence="1">The sequence shown here is derived from an EMBL/GenBank/DDBJ whole genome shotgun (WGS) entry which is preliminary data.</text>
</comment>
<evidence type="ECO:0008006" key="3">
    <source>
        <dbReference type="Google" id="ProtNLM"/>
    </source>
</evidence>
<dbReference type="InterPro" id="IPR036673">
    <property type="entry name" value="Cyanovirin-N_sf"/>
</dbReference>
<dbReference type="EMBL" id="JAQQWM010000009">
    <property type="protein sequence ID" value="KAK8047453.1"/>
    <property type="molecule type" value="Genomic_DNA"/>
</dbReference>
<proteinExistence type="predicted"/>
<dbReference type="Proteomes" id="UP001446871">
    <property type="component" value="Unassembled WGS sequence"/>
</dbReference>
<reference evidence="1 2" key="1">
    <citation type="submission" date="2023-01" db="EMBL/GenBank/DDBJ databases">
        <title>Analysis of 21 Apiospora genomes using comparative genomics revels a genus with tremendous synthesis potential of carbohydrate active enzymes and secondary metabolites.</title>
        <authorList>
            <person name="Sorensen T."/>
        </authorList>
    </citation>
    <scope>NUCLEOTIDE SEQUENCE [LARGE SCALE GENOMIC DNA]</scope>
    <source>
        <strain evidence="1 2">CBS 83171</strain>
    </source>
</reference>
<protein>
    <recommendedName>
        <fullName evidence="3">Cyanovirin-N domain-containing protein</fullName>
    </recommendedName>
</protein>
<evidence type="ECO:0000313" key="2">
    <source>
        <dbReference type="Proteomes" id="UP001446871"/>
    </source>
</evidence>
<sequence length="132" mass="14102">MKLTTAAARVTLAQDKNETWSDKCKVLQFTNAVSESALLKVHCDDGPPCVELDLNQCLGVKDNKLVGLKDGKISGAVDECKMSPRTGMLKCKQKGGDVLTLETNSLIELNNGGIKCFDHSSVPSPLPPEDSG</sequence>
<evidence type="ECO:0000313" key="1">
    <source>
        <dbReference type="EMBL" id="KAK8047453.1"/>
    </source>
</evidence>
<keyword evidence="2" id="KW-1185">Reference proteome</keyword>